<dbReference type="Gene3D" id="1.10.3720.10">
    <property type="entry name" value="MetI-like"/>
    <property type="match status" value="2"/>
</dbReference>
<dbReference type="GO" id="GO:0005886">
    <property type="term" value="C:plasma membrane"/>
    <property type="evidence" value="ECO:0007669"/>
    <property type="project" value="UniProtKB-SubCell"/>
</dbReference>
<evidence type="ECO:0000313" key="8">
    <source>
        <dbReference type="Proteomes" id="UP000214603"/>
    </source>
</evidence>
<dbReference type="Proteomes" id="UP000214603">
    <property type="component" value="Unassembled WGS sequence"/>
</dbReference>
<accession>A0A225MXF2</accession>
<name>A0A225MXF2_9BURK</name>
<feature type="transmembrane region" description="Helical" evidence="5">
    <location>
        <begin position="138"/>
        <end position="166"/>
    </location>
</feature>
<feature type="transmembrane region" description="Helical" evidence="5">
    <location>
        <begin position="379"/>
        <end position="404"/>
    </location>
</feature>
<dbReference type="Pfam" id="PF00528">
    <property type="entry name" value="BPD_transp_1"/>
    <property type="match status" value="2"/>
</dbReference>
<keyword evidence="8" id="KW-1185">Reference proteome</keyword>
<dbReference type="PROSITE" id="PS50928">
    <property type="entry name" value="ABC_TM1"/>
    <property type="match status" value="2"/>
</dbReference>
<feature type="domain" description="ABC transmembrane type-1" evidence="6">
    <location>
        <begin position="64"/>
        <end position="261"/>
    </location>
</feature>
<keyword evidence="5" id="KW-0813">Transport</keyword>
<sequence>MAPPFRRIGSAPALLAILAAFLMLFSMLPLVVIFWKSLQSTDGAFVGLSNYRNYFADGSAYHIITNTLTIAVVSSALTIVLAYLFALCLTHTCVRFKPVFRGAALLPLLTPTLLSAMALTQLFGTQGYLHGLMMGQSIYGPIGIIISMVVSRFPHVFILISTAIALSDSRLYEAAKSLKAGPVKTFLTITLPSTRYGVLSSAIVCFTLCVTDFAIPKVIGGQYAMLATEIYKQVVGQMNFQMGAVVSIIMLAPTLIAFLVDRHARKRQQASLTAKSIPYTPRPNAWRDGLALAYCVVITVAMAAMIAIPAYASFIKFWPYNLSFTLRNYHFGQFDGAGWQSYFNSLRLAIAVATVGTVLTFAGAWLVEKSTAPRWMRDTYQSMTLLPLAVPGLVLGLATLLYLSEPRNPFGFLYGTMSILVITTIIHYYTVSHFTATTSLRQLDPEFELISDSMKASRLKVLLSVTLPLCIPALLDIWIYLFLSAMNTVSAAIFLYSTDTIVASVAVVNMDDAGSYAPAAAMATTMVATCIALRILHIVASSAISRKTQKWRAT</sequence>
<feature type="transmembrane region" description="Helical" evidence="5">
    <location>
        <begin position="12"/>
        <end position="35"/>
    </location>
</feature>
<proteinExistence type="inferred from homology"/>
<organism evidence="7 8">
    <name type="scientific">Candidimonas nitroreducens</name>
    <dbReference type="NCBI Taxonomy" id="683354"/>
    <lineage>
        <taxon>Bacteria</taxon>
        <taxon>Pseudomonadati</taxon>
        <taxon>Pseudomonadota</taxon>
        <taxon>Betaproteobacteria</taxon>
        <taxon>Burkholderiales</taxon>
        <taxon>Alcaligenaceae</taxon>
        <taxon>Candidimonas</taxon>
    </lineage>
</organism>
<feature type="domain" description="ABC transmembrane type-1" evidence="6">
    <location>
        <begin position="342"/>
        <end position="537"/>
    </location>
</feature>
<evidence type="ECO:0000259" key="6">
    <source>
        <dbReference type="PROSITE" id="PS50928"/>
    </source>
</evidence>
<reference evidence="8" key="1">
    <citation type="submission" date="2017-06" db="EMBL/GenBank/DDBJ databases">
        <title>Herbaspirillum phytohormonus sp. nov., isolated from the root nodule of Robinia pseudoacacia in lead-zinc mine.</title>
        <authorList>
            <person name="Fan M."/>
            <person name="Lin Y."/>
        </authorList>
    </citation>
    <scope>NUCLEOTIDE SEQUENCE [LARGE SCALE GENOMIC DNA]</scope>
    <source>
        <strain evidence="8">SC-089</strain>
    </source>
</reference>
<protein>
    <submittedName>
        <fullName evidence="7">Phosphonate ABC transporter permease</fullName>
    </submittedName>
</protein>
<feature type="transmembrane region" description="Helical" evidence="5">
    <location>
        <begin position="348"/>
        <end position="367"/>
    </location>
</feature>
<comment type="caution">
    <text evidence="7">The sequence shown here is derived from an EMBL/GenBank/DDBJ whole genome shotgun (WGS) entry which is preliminary data.</text>
</comment>
<evidence type="ECO:0000256" key="4">
    <source>
        <dbReference type="ARBA" id="ARBA00023136"/>
    </source>
</evidence>
<feature type="transmembrane region" description="Helical" evidence="5">
    <location>
        <begin position="410"/>
        <end position="431"/>
    </location>
</feature>
<dbReference type="SUPFAM" id="SSF161098">
    <property type="entry name" value="MetI-like"/>
    <property type="match status" value="2"/>
</dbReference>
<dbReference type="NCBIfam" id="TIGR03262">
    <property type="entry name" value="PhnU2"/>
    <property type="match status" value="1"/>
</dbReference>
<dbReference type="PANTHER" id="PTHR43496:SF1">
    <property type="entry name" value="POLYGALACTURONAN_RHAMNOGALACTURONAN TRANSPORT SYSTEM PERMEASE PROTEIN YTEP"/>
    <property type="match status" value="1"/>
</dbReference>
<keyword evidence="2 5" id="KW-0812">Transmembrane</keyword>
<dbReference type="AlphaFoldDB" id="A0A225MXF2"/>
<evidence type="ECO:0000256" key="2">
    <source>
        <dbReference type="ARBA" id="ARBA00022692"/>
    </source>
</evidence>
<dbReference type="EMBL" id="NJIH01000002">
    <property type="protein sequence ID" value="OWT65752.1"/>
    <property type="molecule type" value="Genomic_DNA"/>
</dbReference>
<keyword evidence="4 5" id="KW-0472">Membrane</keyword>
<evidence type="ECO:0000256" key="3">
    <source>
        <dbReference type="ARBA" id="ARBA00022989"/>
    </source>
</evidence>
<evidence type="ECO:0000256" key="5">
    <source>
        <dbReference type="RuleBase" id="RU363032"/>
    </source>
</evidence>
<dbReference type="InterPro" id="IPR017664">
    <property type="entry name" value="AminoethylPonate_ABC_perm-1"/>
</dbReference>
<evidence type="ECO:0000256" key="1">
    <source>
        <dbReference type="ARBA" id="ARBA00004651"/>
    </source>
</evidence>
<feature type="transmembrane region" description="Helical" evidence="5">
    <location>
        <begin position="520"/>
        <end position="544"/>
    </location>
</feature>
<keyword evidence="3 5" id="KW-1133">Transmembrane helix</keyword>
<feature type="transmembrane region" description="Helical" evidence="5">
    <location>
        <begin position="239"/>
        <end position="260"/>
    </location>
</feature>
<gene>
    <name evidence="7" type="ORF">CEY11_03210</name>
</gene>
<feature type="transmembrane region" description="Helical" evidence="5">
    <location>
        <begin position="461"/>
        <end position="483"/>
    </location>
</feature>
<comment type="subcellular location">
    <subcellularLocation>
        <location evidence="1 5">Cell membrane</location>
        <topology evidence="1 5">Multi-pass membrane protein</topology>
    </subcellularLocation>
</comment>
<comment type="similarity">
    <text evidence="5">Belongs to the binding-protein-dependent transport system permease family.</text>
</comment>
<dbReference type="GO" id="GO:0055085">
    <property type="term" value="P:transmembrane transport"/>
    <property type="evidence" value="ECO:0007669"/>
    <property type="project" value="InterPro"/>
</dbReference>
<feature type="transmembrane region" description="Helical" evidence="5">
    <location>
        <begin position="291"/>
        <end position="312"/>
    </location>
</feature>
<feature type="transmembrane region" description="Helical" evidence="5">
    <location>
        <begin position="196"/>
        <end position="219"/>
    </location>
</feature>
<feature type="transmembrane region" description="Helical" evidence="5">
    <location>
        <begin position="60"/>
        <end position="87"/>
    </location>
</feature>
<dbReference type="InterPro" id="IPR035906">
    <property type="entry name" value="MetI-like_sf"/>
</dbReference>
<feature type="transmembrane region" description="Helical" evidence="5">
    <location>
        <begin position="99"/>
        <end position="118"/>
    </location>
</feature>
<dbReference type="PANTHER" id="PTHR43496">
    <property type="entry name" value="PROTEIN LPLB"/>
    <property type="match status" value="1"/>
</dbReference>
<dbReference type="CDD" id="cd06261">
    <property type="entry name" value="TM_PBP2"/>
    <property type="match status" value="2"/>
</dbReference>
<dbReference type="InterPro" id="IPR000515">
    <property type="entry name" value="MetI-like"/>
</dbReference>
<evidence type="ECO:0000313" key="7">
    <source>
        <dbReference type="EMBL" id="OWT65752.1"/>
    </source>
</evidence>